<protein>
    <submittedName>
        <fullName evidence="2">Uncharacterized protein</fullName>
    </submittedName>
</protein>
<dbReference type="GeneID" id="78773346"/>
<dbReference type="RefSeq" id="XP_053591999.1">
    <property type="nucleotide sequence ID" value="XM_053723354.1"/>
</dbReference>
<evidence type="ECO:0000313" key="3">
    <source>
        <dbReference type="Proteomes" id="UP000483820"/>
    </source>
</evidence>
<evidence type="ECO:0000256" key="1">
    <source>
        <dbReference type="SAM" id="Phobius"/>
    </source>
</evidence>
<dbReference type="EMBL" id="WUAV01000001">
    <property type="protein sequence ID" value="KAF1770477.1"/>
    <property type="molecule type" value="Genomic_DNA"/>
</dbReference>
<keyword evidence="1" id="KW-0472">Membrane</keyword>
<dbReference type="KEGG" id="crq:GCK72_002296"/>
<evidence type="ECO:0000313" key="2">
    <source>
        <dbReference type="EMBL" id="KAF1770477.1"/>
    </source>
</evidence>
<dbReference type="CTD" id="78773346"/>
<accession>A0A6A5HW03</accession>
<gene>
    <name evidence="2" type="ORF">GCK72_002296</name>
</gene>
<proteinExistence type="predicted"/>
<feature type="transmembrane region" description="Helical" evidence="1">
    <location>
        <begin position="64"/>
        <end position="92"/>
    </location>
</feature>
<keyword evidence="1" id="KW-1133">Transmembrane helix</keyword>
<keyword evidence="1" id="KW-0812">Transmembrane</keyword>
<reference evidence="2 3" key="1">
    <citation type="submission" date="2019-12" db="EMBL/GenBank/DDBJ databases">
        <title>Chromosome-level assembly of the Caenorhabditis remanei genome.</title>
        <authorList>
            <person name="Teterina A.A."/>
            <person name="Willis J.H."/>
            <person name="Phillips P.C."/>
        </authorList>
    </citation>
    <scope>NUCLEOTIDE SEQUENCE [LARGE SCALE GENOMIC DNA]</scope>
    <source>
        <strain evidence="2 3">PX506</strain>
        <tissue evidence="2">Whole organism</tissue>
    </source>
</reference>
<sequence length="122" mass="12467">MIGSQRIPSSVIYLYKDESAFFSSPSNIVLLFFGPNDCGLKQQNSVSRVSNCETYAVPSTSLTYLLIIASFSAWVSTGVVGVVGVVVAGAVFGESCSLAVCISSSSLAAGDGDGLGASGLKI</sequence>
<comment type="caution">
    <text evidence="2">The sequence shown here is derived from an EMBL/GenBank/DDBJ whole genome shotgun (WGS) entry which is preliminary data.</text>
</comment>
<organism evidence="2 3">
    <name type="scientific">Caenorhabditis remanei</name>
    <name type="common">Caenorhabditis vulgaris</name>
    <dbReference type="NCBI Taxonomy" id="31234"/>
    <lineage>
        <taxon>Eukaryota</taxon>
        <taxon>Metazoa</taxon>
        <taxon>Ecdysozoa</taxon>
        <taxon>Nematoda</taxon>
        <taxon>Chromadorea</taxon>
        <taxon>Rhabditida</taxon>
        <taxon>Rhabditina</taxon>
        <taxon>Rhabditomorpha</taxon>
        <taxon>Rhabditoidea</taxon>
        <taxon>Rhabditidae</taxon>
        <taxon>Peloderinae</taxon>
        <taxon>Caenorhabditis</taxon>
    </lineage>
</organism>
<dbReference type="AlphaFoldDB" id="A0A6A5HW03"/>
<name>A0A6A5HW03_CAERE</name>
<dbReference type="Proteomes" id="UP000483820">
    <property type="component" value="Chromosome I"/>
</dbReference>